<accession>A0A174FXQ3</accession>
<dbReference type="EMBL" id="CYYR01000047">
    <property type="protein sequence ID" value="CUO54993.1"/>
    <property type="molecule type" value="Genomic_DNA"/>
</dbReference>
<proteinExistence type="predicted"/>
<sequence>MKGAVQTISIYPYRFDQSMITFELYTNVKNSEYASKIGTNVVSASMLDGIVSNGQIRGY</sequence>
<reference evidence="1 2" key="1">
    <citation type="submission" date="2015-09" db="EMBL/GenBank/DDBJ databases">
        <authorList>
            <consortium name="Pathogen Informatics"/>
        </authorList>
    </citation>
    <scope>NUCLEOTIDE SEQUENCE [LARGE SCALE GENOMIC DNA]</scope>
    <source>
        <strain evidence="1 2">2789STDY5608835</strain>
    </source>
</reference>
<gene>
    <name evidence="1" type="ORF">ERS852392_03489</name>
</gene>
<evidence type="ECO:0000313" key="1">
    <source>
        <dbReference type="EMBL" id="CUO54993.1"/>
    </source>
</evidence>
<evidence type="ECO:0000313" key="2">
    <source>
        <dbReference type="Proteomes" id="UP000095395"/>
    </source>
</evidence>
<protein>
    <submittedName>
        <fullName evidence="1">Uncharacterized protein</fullName>
    </submittedName>
</protein>
<dbReference type="Proteomes" id="UP000095395">
    <property type="component" value="Unassembled WGS sequence"/>
</dbReference>
<organism evidence="1 2">
    <name type="scientific">Roseburia inulinivorans</name>
    <dbReference type="NCBI Taxonomy" id="360807"/>
    <lineage>
        <taxon>Bacteria</taxon>
        <taxon>Bacillati</taxon>
        <taxon>Bacillota</taxon>
        <taxon>Clostridia</taxon>
        <taxon>Lachnospirales</taxon>
        <taxon>Lachnospiraceae</taxon>
        <taxon>Roseburia</taxon>
    </lineage>
</organism>
<name>A0A174FXQ3_9FIRM</name>
<dbReference type="AlphaFoldDB" id="A0A174FXQ3"/>